<evidence type="ECO:0000313" key="2">
    <source>
        <dbReference type="Proteomes" id="UP000179840"/>
    </source>
</evidence>
<dbReference type="RefSeq" id="WP_071076637.1">
    <property type="nucleotide sequence ID" value="NZ_LFKP01000005.1"/>
</dbReference>
<organism evidence="1 2">
    <name type="scientific">Janthinobacterium lividum</name>
    <dbReference type="NCBI Taxonomy" id="29581"/>
    <lineage>
        <taxon>Bacteria</taxon>
        <taxon>Pseudomonadati</taxon>
        <taxon>Pseudomonadota</taxon>
        <taxon>Betaproteobacteria</taxon>
        <taxon>Burkholderiales</taxon>
        <taxon>Oxalobacteraceae</taxon>
        <taxon>Janthinobacterium</taxon>
    </lineage>
</organism>
<dbReference type="AlphaFoldDB" id="A0A1S1UCR7"/>
<reference evidence="1 2" key="1">
    <citation type="submission" date="2015-06" db="EMBL/GenBank/DDBJ databases">
        <title>Draft genome sequencing of a biphenyl-degrading bacterium, Janthinobacterium lividum MEG1.</title>
        <authorList>
            <person name="Shimodaira J."/>
            <person name="Hatta T."/>
        </authorList>
    </citation>
    <scope>NUCLEOTIDE SEQUENCE [LARGE SCALE GENOMIC DNA]</scope>
    <source>
        <strain evidence="1 2">MEG1</strain>
    </source>
</reference>
<evidence type="ECO:0000313" key="1">
    <source>
        <dbReference type="EMBL" id="OHV97481.1"/>
    </source>
</evidence>
<sequence>MHPEKFKQVARLPSAERHAYFVRKVADTQEVWGLHQDGWATAQVDGKVAIPFWPEAAFAQACASGDWMDFQPRAIALDDFLTKWLPGMAGNDQQAFVFPVPQGSVSVAAPADLLADLRGEARQYE</sequence>
<protein>
    <recommendedName>
        <fullName evidence="3">DUF2750 domain-containing protein</fullName>
    </recommendedName>
</protein>
<dbReference type="Proteomes" id="UP000179840">
    <property type="component" value="Unassembled WGS sequence"/>
</dbReference>
<accession>A0A1S1UCR7</accession>
<dbReference type="Pfam" id="PF11042">
    <property type="entry name" value="DUF2750"/>
    <property type="match status" value="1"/>
</dbReference>
<gene>
    <name evidence="1" type="ORF">AKG95_09755</name>
</gene>
<dbReference type="InterPro" id="IPR021284">
    <property type="entry name" value="DUF2750"/>
</dbReference>
<comment type="caution">
    <text evidence="1">The sequence shown here is derived from an EMBL/GenBank/DDBJ whole genome shotgun (WGS) entry which is preliminary data.</text>
</comment>
<proteinExistence type="predicted"/>
<evidence type="ECO:0008006" key="3">
    <source>
        <dbReference type="Google" id="ProtNLM"/>
    </source>
</evidence>
<name>A0A1S1UCR7_9BURK</name>
<dbReference type="EMBL" id="LFKP01000005">
    <property type="protein sequence ID" value="OHV97481.1"/>
    <property type="molecule type" value="Genomic_DNA"/>
</dbReference>